<sequence>MPPSTISTTFSAKGAEPSRPNLPRAATEPTVQHHCSEQ</sequence>
<evidence type="ECO:0000313" key="2">
    <source>
        <dbReference type="EMBL" id="KTF06790.1"/>
    </source>
</evidence>
<reference evidence="2" key="1">
    <citation type="submission" date="2013-11" db="EMBL/GenBank/DDBJ databases">
        <title>Microbial diversity, functional groups and degradation webs in Northern and Southern Mediterranean and Red Sea marine crude oil polluted sites.</title>
        <authorList>
            <person name="Daffonchio D."/>
            <person name="Mapelli F."/>
            <person name="Ferrer M."/>
            <person name="Richter M."/>
            <person name="Cherif A."/>
            <person name="Malkawi H.I."/>
            <person name="Yakimov M.M."/>
            <person name="Abdel-Fattah Y.R."/>
            <person name="Blaghen M."/>
            <person name="Golyshin P.N."/>
            <person name="Kalogerakis N."/>
            <person name="Boon N."/>
            <person name="Magagnini M."/>
            <person name="Fava F."/>
        </authorList>
    </citation>
    <scope>NUCLEOTIDE SEQUENCE</scope>
</reference>
<accession>A0A1B6NTH4</accession>
<dbReference type="AlphaFoldDB" id="A0A1B6NTH4"/>
<gene>
    <name evidence="2" type="ORF">MGSAQ_001714</name>
</gene>
<comment type="caution">
    <text evidence="2">The sequence shown here is derived from an EMBL/GenBank/DDBJ whole genome shotgun (WGS) entry which is preliminary data.</text>
</comment>
<name>A0A1B6NTH4_9ZZZZ</name>
<feature type="region of interest" description="Disordered" evidence="1">
    <location>
        <begin position="1"/>
        <end position="38"/>
    </location>
</feature>
<evidence type="ECO:0000256" key="1">
    <source>
        <dbReference type="SAM" id="MobiDB-lite"/>
    </source>
</evidence>
<proteinExistence type="predicted"/>
<feature type="compositionally biased region" description="Polar residues" evidence="1">
    <location>
        <begin position="1"/>
        <end position="11"/>
    </location>
</feature>
<protein>
    <submittedName>
        <fullName evidence="2">Uncharacterized protein</fullName>
    </submittedName>
</protein>
<dbReference type="EMBL" id="AYSL01000937">
    <property type="protein sequence ID" value="KTF06790.1"/>
    <property type="molecule type" value="Genomic_DNA"/>
</dbReference>
<organism evidence="2">
    <name type="scientific">marine sediment metagenome</name>
    <dbReference type="NCBI Taxonomy" id="412755"/>
    <lineage>
        <taxon>unclassified sequences</taxon>
        <taxon>metagenomes</taxon>
        <taxon>ecological metagenomes</taxon>
    </lineage>
</organism>